<organism evidence="2 3">
    <name type="scientific">Cyanomargarita calcarea GSE-NOS-MK-12-04C</name>
    <dbReference type="NCBI Taxonomy" id="2839659"/>
    <lineage>
        <taxon>Bacteria</taxon>
        <taxon>Bacillati</taxon>
        <taxon>Cyanobacteriota</taxon>
        <taxon>Cyanophyceae</taxon>
        <taxon>Nostocales</taxon>
        <taxon>Cyanomargaritaceae</taxon>
        <taxon>Cyanomargarita</taxon>
    </lineage>
</organism>
<keyword evidence="1" id="KW-1133">Transmembrane helix</keyword>
<accession>A0A951QQX9</accession>
<evidence type="ECO:0000313" key="2">
    <source>
        <dbReference type="EMBL" id="MBW4670864.1"/>
    </source>
</evidence>
<protein>
    <submittedName>
        <fullName evidence="2">Uncharacterized protein</fullName>
    </submittedName>
</protein>
<reference evidence="2" key="2">
    <citation type="journal article" date="2022" name="Microbiol. Resour. Announc.">
        <title>Metagenome Sequencing to Explore Phylogenomics of Terrestrial Cyanobacteria.</title>
        <authorList>
            <person name="Ward R.D."/>
            <person name="Stajich J.E."/>
            <person name="Johansen J.R."/>
            <person name="Huntemann M."/>
            <person name="Clum A."/>
            <person name="Foster B."/>
            <person name="Foster B."/>
            <person name="Roux S."/>
            <person name="Palaniappan K."/>
            <person name="Varghese N."/>
            <person name="Mukherjee S."/>
            <person name="Reddy T.B.K."/>
            <person name="Daum C."/>
            <person name="Copeland A."/>
            <person name="Chen I.A."/>
            <person name="Ivanova N.N."/>
            <person name="Kyrpides N.C."/>
            <person name="Shapiro N."/>
            <person name="Eloe-Fadrosh E.A."/>
            <person name="Pietrasiak N."/>
        </authorList>
    </citation>
    <scope>NUCLEOTIDE SEQUENCE</scope>
    <source>
        <strain evidence="2">GSE-NOS-MK-12-04C</strain>
    </source>
</reference>
<feature type="transmembrane region" description="Helical" evidence="1">
    <location>
        <begin position="6"/>
        <end position="30"/>
    </location>
</feature>
<gene>
    <name evidence="2" type="ORF">KME60_26435</name>
</gene>
<evidence type="ECO:0000313" key="3">
    <source>
        <dbReference type="Proteomes" id="UP000729701"/>
    </source>
</evidence>
<dbReference type="EMBL" id="JAHHGZ010000036">
    <property type="protein sequence ID" value="MBW4670864.1"/>
    <property type="molecule type" value="Genomic_DNA"/>
</dbReference>
<dbReference type="Proteomes" id="UP000729701">
    <property type="component" value="Unassembled WGS sequence"/>
</dbReference>
<keyword evidence="1" id="KW-0812">Transmembrane</keyword>
<name>A0A951QQX9_9CYAN</name>
<keyword evidence="1" id="KW-0472">Membrane</keyword>
<proteinExistence type="predicted"/>
<reference evidence="2" key="1">
    <citation type="submission" date="2021-05" db="EMBL/GenBank/DDBJ databases">
        <authorList>
            <person name="Pietrasiak N."/>
            <person name="Ward R."/>
            <person name="Stajich J.E."/>
            <person name="Kurbessoian T."/>
        </authorList>
    </citation>
    <scope>NUCLEOTIDE SEQUENCE</scope>
    <source>
        <strain evidence="2">GSE-NOS-MK-12-04C</strain>
    </source>
</reference>
<evidence type="ECO:0000256" key="1">
    <source>
        <dbReference type="SAM" id="Phobius"/>
    </source>
</evidence>
<dbReference type="AlphaFoldDB" id="A0A951QQX9"/>
<sequence>MENQFLSILALVALVLLVAVTGGVGYLTLVGWRDRQLRDKENRELRLSGKKTKVTPTRKI</sequence>
<comment type="caution">
    <text evidence="2">The sequence shown here is derived from an EMBL/GenBank/DDBJ whole genome shotgun (WGS) entry which is preliminary data.</text>
</comment>